<feature type="domain" description="K Homology" evidence="4">
    <location>
        <begin position="27"/>
        <end position="98"/>
    </location>
</feature>
<sequence>CAKDLVCDLVGESGDHDSQNNFGGYNDTAEFKLVVPKHAVGLVIGKGGEMIRKIQTETSAKVLFHSLKDDTFSDRECTISGKSSSVEQARKQIQDLINSSMNSGGPKNGPGGHMGGRGGHHGGPHGNRQQHFNQQHQQQYHQQQDFWSNRNQAPNQQLLEFSFTVPTNKAGIIIGKGGETIKSINQQSGAHCEVDKKCLTDPNNLVN</sequence>
<protein>
    <recommendedName>
        <fullName evidence="4">K Homology domain-containing protein</fullName>
    </recommendedName>
</protein>
<feature type="region of interest" description="Disordered" evidence="3">
    <location>
        <begin position="98"/>
        <end position="144"/>
    </location>
</feature>
<feature type="compositionally biased region" description="Gly residues" evidence="3">
    <location>
        <begin position="106"/>
        <end position="117"/>
    </location>
</feature>
<evidence type="ECO:0000256" key="2">
    <source>
        <dbReference type="PROSITE-ProRule" id="PRU00117"/>
    </source>
</evidence>
<feature type="non-terminal residue" evidence="5">
    <location>
        <position position="1"/>
    </location>
</feature>
<gene>
    <name evidence="5" type="ORF">g.532</name>
</gene>
<dbReference type="InterPro" id="IPR004088">
    <property type="entry name" value="KH_dom_type_1"/>
</dbReference>
<dbReference type="SMART" id="SM00322">
    <property type="entry name" value="KH"/>
    <property type="match status" value="2"/>
</dbReference>
<dbReference type="SUPFAM" id="SSF54791">
    <property type="entry name" value="Eukaryotic type KH-domain (KH-domain type I)"/>
    <property type="match status" value="2"/>
</dbReference>
<dbReference type="Pfam" id="PF00013">
    <property type="entry name" value="KH_1"/>
    <property type="match status" value="2"/>
</dbReference>
<dbReference type="PROSITE" id="PS50084">
    <property type="entry name" value="KH_TYPE_1"/>
    <property type="match status" value="2"/>
</dbReference>
<keyword evidence="1" id="KW-0677">Repeat</keyword>
<dbReference type="GO" id="GO:0003723">
    <property type="term" value="F:RNA binding"/>
    <property type="evidence" value="ECO:0007669"/>
    <property type="project" value="UniProtKB-UniRule"/>
</dbReference>
<dbReference type="Gene3D" id="3.30.1370.10">
    <property type="entry name" value="K Homology domain, type 1"/>
    <property type="match status" value="2"/>
</dbReference>
<evidence type="ECO:0000256" key="1">
    <source>
        <dbReference type="ARBA" id="ARBA00022737"/>
    </source>
</evidence>
<dbReference type="GO" id="GO:0010468">
    <property type="term" value="P:regulation of gene expression"/>
    <property type="evidence" value="ECO:0007669"/>
    <property type="project" value="UniProtKB-ARBA"/>
</dbReference>
<evidence type="ECO:0000259" key="4">
    <source>
        <dbReference type="SMART" id="SM00322"/>
    </source>
</evidence>
<dbReference type="EMBL" id="GECZ01027675">
    <property type="protein sequence ID" value="JAS42094.1"/>
    <property type="molecule type" value="Transcribed_RNA"/>
</dbReference>
<organism evidence="5">
    <name type="scientific">Cuerna arida</name>
    <dbReference type="NCBI Taxonomy" id="1464854"/>
    <lineage>
        <taxon>Eukaryota</taxon>
        <taxon>Metazoa</taxon>
        <taxon>Ecdysozoa</taxon>
        <taxon>Arthropoda</taxon>
        <taxon>Hexapoda</taxon>
        <taxon>Insecta</taxon>
        <taxon>Pterygota</taxon>
        <taxon>Neoptera</taxon>
        <taxon>Paraneoptera</taxon>
        <taxon>Hemiptera</taxon>
        <taxon>Auchenorrhyncha</taxon>
        <taxon>Membracoidea</taxon>
        <taxon>Cicadellidae</taxon>
        <taxon>Cicadellinae</taxon>
        <taxon>Proconiini</taxon>
        <taxon>Cuerna</taxon>
    </lineage>
</organism>
<feature type="compositionally biased region" description="Low complexity" evidence="3">
    <location>
        <begin position="126"/>
        <end position="144"/>
    </location>
</feature>
<name>A0A1B6EVP2_9HEMI</name>
<proteinExistence type="predicted"/>
<feature type="non-terminal residue" evidence="5">
    <location>
        <position position="207"/>
    </location>
</feature>
<dbReference type="CDD" id="cd22398">
    <property type="entry name" value="KH-I_FUBP_rpt3"/>
    <property type="match status" value="1"/>
</dbReference>
<reference evidence="5" key="1">
    <citation type="submission" date="2015-11" db="EMBL/GenBank/DDBJ databases">
        <title>De novo transcriptome assembly of four potential Pierce s Disease insect vectors from Arizona vineyards.</title>
        <authorList>
            <person name="Tassone E.E."/>
        </authorList>
    </citation>
    <scope>NUCLEOTIDE SEQUENCE</scope>
</reference>
<dbReference type="PANTHER" id="PTHR10288">
    <property type="entry name" value="KH DOMAIN CONTAINING RNA BINDING PROTEIN"/>
    <property type="match status" value="1"/>
</dbReference>
<evidence type="ECO:0000256" key="3">
    <source>
        <dbReference type="SAM" id="MobiDB-lite"/>
    </source>
</evidence>
<keyword evidence="2" id="KW-0694">RNA-binding</keyword>
<dbReference type="InterPro" id="IPR004087">
    <property type="entry name" value="KH_dom"/>
</dbReference>
<accession>A0A1B6EVP2</accession>
<feature type="domain" description="K Homology" evidence="4">
    <location>
        <begin position="157"/>
        <end position="207"/>
    </location>
</feature>
<dbReference type="InterPro" id="IPR036612">
    <property type="entry name" value="KH_dom_type_1_sf"/>
</dbReference>
<evidence type="ECO:0000313" key="5">
    <source>
        <dbReference type="EMBL" id="JAS42094.1"/>
    </source>
</evidence>
<dbReference type="AlphaFoldDB" id="A0A1B6EVP2"/>